<feature type="transmembrane region" description="Helical" evidence="11">
    <location>
        <begin position="285"/>
        <end position="301"/>
    </location>
</feature>
<dbReference type="GO" id="GO:0004222">
    <property type="term" value="F:metalloendopeptidase activity"/>
    <property type="evidence" value="ECO:0007669"/>
    <property type="project" value="InterPro"/>
</dbReference>
<feature type="transmembrane region" description="Helical" evidence="11">
    <location>
        <begin position="92"/>
        <end position="113"/>
    </location>
</feature>
<keyword evidence="8 11" id="KW-1133">Transmembrane helix</keyword>
<evidence type="ECO:0000256" key="7">
    <source>
        <dbReference type="ARBA" id="ARBA00022833"/>
    </source>
</evidence>
<proteinExistence type="inferred from homology"/>
<dbReference type="GO" id="GO:0046872">
    <property type="term" value="F:metal ion binding"/>
    <property type="evidence" value="ECO:0007669"/>
    <property type="project" value="UniProtKB-KW"/>
</dbReference>
<evidence type="ECO:0000259" key="12">
    <source>
        <dbReference type="PROSITE" id="PS50106"/>
    </source>
</evidence>
<evidence type="ECO:0000256" key="4">
    <source>
        <dbReference type="ARBA" id="ARBA00022670"/>
    </source>
</evidence>
<dbReference type="SMART" id="SM00228">
    <property type="entry name" value="PDZ"/>
    <property type="match status" value="1"/>
</dbReference>
<dbReference type="Gene3D" id="2.30.42.10">
    <property type="match status" value="1"/>
</dbReference>
<protein>
    <recommendedName>
        <fullName evidence="11">Zinc metalloprotease</fullName>
        <ecNumber evidence="11">3.4.24.-</ecNumber>
    </recommendedName>
</protein>
<dbReference type="NCBIfam" id="TIGR00054">
    <property type="entry name" value="RIP metalloprotease RseP"/>
    <property type="match status" value="1"/>
</dbReference>
<dbReference type="SUPFAM" id="SSF50156">
    <property type="entry name" value="PDZ domain-like"/>
    <property type="match status" value="1"/>
</dbReference>
<feature type="transmembrane region" description="Helical" evidence="11">
    <location>
        <begin position="7"/>
        <end position="28"/>
    </location>
</feature>
<evidence type="ECO:0000256" key="6">
    <source>
        <dbReference type="ARBA" id="ARBA00022801"/>
    </source>
</evidence>
<dbReference type="EC" id="3.4.24.-" evidence="11"/>
<dbReference type="InterPro" id="IPR036034">
    <property type="entry name" value="PDZ_sf"/>
</dbReference>
<evidence type="ECO:0000256" key="5">
    <source>
        <dbReference type="ARBA" id="ARBA00022692"/>
    </source>
</evidence>
<dbReference type="InterPro" id="IPR001478">
    <property type="entry name" value="PDZ"/>
</dbReference>
<evidence type="ECO:0000256" key="10">
    <source>
        <dbReference type="ARBA" id="ARBA00023136"/>
    </source>
</evidence>
<dbReference type="Proteomes" id="UP000422764">
    <property type="component" value="Chromosome"/>
</dbReference>
<comment type="cofactor">
    <cofactor evidence="1 11">
        <name>Zn(2+)</name>
        <dbReference type="ChEBI" id="CHEBI:29105"/>
    </cofactor>
</comment>
<accession>A0A6I6F1X6</accession>
<feature type="domain" description="PDZ" evidence="12">
    <location>
        <begin position="123"/>
        <end position="153"/>
    </location>
</feature>
<evidence type="ECO:0000256" key="3">
    <source>
        <dbReference type="ARBA" id="ARBA00007931"/>
    </source>
</evidence>
<feature type="transmembrane region" description="Helical" evidence="11">
    <location>
        <begin position="313"/>
        <end position="331"/>
    </location>
</feature>
<dbReference type="PANTHER" id="PTHR42837">
    <property type="entry name" value="REGULATOR OF SIGMA-E PROTEASE RSEP"/>
    <property type="match status" value="1"/>
</dbReference>
<comment type="similarity">
    <text evidence="3 11">Belongs to the peptidase M50B family.</text>
</comment>
<evidence type="ECO:0000256" key="11">
    <source>
        <dbReference type="RuleBase" id="RU362031"/>
    </source>
</evidence>
<dbReference type="InterPro" id="IPR004387">
    <property type="entry name" value="Pept_M50_Zn"/>
</dbReference>
<keyword evidence="14" id="KW-1185">Reference proteome</keyword>
<keyword evidence="11" id="KW-0479">Metal-binding</keyword>
<keyword evidence="4 13" id="KW-0645">Protease</keyword>
<dbReference type="Pfam" id="PF17820">
    <property type="entry name" value="PDZ_6"/>
    <property type="match status" value="1"/>
</dbReference>
<evidence type="ECO:0000256" key="1">
    <source>
        <dbReference type="ARBA" id="ARBA00001947"/>
    </source>
</evidence>
<keyword evidence="9 11" id="KW-0482">Metalloprotease</keyword>
<evidence type="ECO:0000313" key="13">
    <source>
        <dbReference type="EMBL" id="QGU95214.1"/>
    </source>
</evidence>
<evidence type="ECO:0000256" key="8">
    <source>
        <dbReference type="ARBA" id="ARBA00022989"/>
    </source>
</evidence>
<dbReference type="GO" id="GO:0016020">
    <property type="term" value="C:membrane"/>
    <property type="evidence" value="ECO:0007669"/>
    <property type="project" value="UniProtKB-SubCell"/>
</dbReference>
<name>A0A6I6F1X6_9CLOT</name>
<dbReference type="InterPro" id="IPR008915">
    <property type="entry name" value="Peptidase_M50"/>
</dbReference>
<keyword evidence="5 11" id="KW-0812">Transmembrane</keyword>
<gene>
    <name evidence="13" type="primary">rseP</name>
    <name evidence="13" type="ORF">GOM49_09020</name>
</gene>
<dbReference type="GO" id="GO:0006508">
    <property type="term" value="P:proteolysis"/>
    <property type="evidence" value="ECO:0007669"/>
    <property type="project" value="UniProtKB-KW"/>
</dbReference>
<keyword evidence="10 11" id="KW-0472">Membrane</keyword>
<evidence type="ECO:0000313" key="14">
    <source>
        <dbReference type="Proteomes" id="UP000422764"/>
    </source>
</evidence>
<comment type="subcellular location">
    <subcellularLocation>
        <location evidence="2">Membrane</location>
        <topology evidence="2">Multi-pass membrane protein</topology>
    </subcellularLocation>
</comment>
<organism evidence="13 14">
    <name type="scientific">Clostridium bovifaecis</name>
    <dbReference type="NCBI Taxonomy" id="2184719"/>
    <lineage>
        <taxon>Bacteria</taxon>
        <taxon>Bacillati</taxon>
        <taxon>Bacillota</taxon>
        <taxon>Clostridia</taxon>
        <taxon>Eubacteriales</taxon>
        <taxon>Clostridiaceae</taxon>
        <taxon>Clostridium</taxon>
    </lineage>
</organism>
<reference evidence="13 14" key="1">
    <citation type="submission" date="2019-12" db="EMBL/GenBank/DDBJ databases">
        <title>Genome sequenceing of Clostridium bovifaecis.</title>
        <authorList>
            <person name="Yao Y."/>
        </authorList>
    </citation>
    <scope>NUCLEOTIDE SEQUENCE [LARGE SCALE GENOMIC DNA]</scope>
    <source>
        <strain evidence="13 14">BXX</strain>
    </source>
</reference>
<dbReference type="CDD" id="cd23081">
    <property type="entry name" value="cpPDZ_EcRseP-like"/>
    <property type="match status" value="1"/>
</dbReference>
<dbReference type="CDD" id="cd06163">
    <property type="entry name" value="S2P-M50_PDZ_RseP-like"/>
    <property type="match status" value="1"/>
</dbReference>
<dbReference type="AlphaFoldDB" id="A0A6I6F1X6"/>
<sequence>MQIILNILLVILAFSILIIIHELGHFALAKLNGVKVEEFAIGMGPKIFGVQGKETLYAIRAIPIGGYVKMLGEEGDSLDERAFSNKSPLRRLSIVAAGPIMNLLLAIVLFSFVSNLKGFLIPVVSEVIPESPAMKAGIVAGDKIIKVNDYNISTWEDFVTQVNISKGNTINVTLIRNSEEKSLKLSPIKNTKDGSYMVGVYSTAVERPTILQSISYGFKETGSTVKQTFQSLGMIFKGKASKNDVGGPVTILRVTWAVSKAGLINLILFSAFISIQLGIFNLLPFPALDGFWIFVSIYQIITRKEIDKDKIGLINTVGFALLLLLMILVTIKDVLYPIKL</sequence>
<dbReference type="Pfam" id="PF02163">
    <property type="entry name" value="Peptidase_M50"/>
    <property type="match status" value="1"/>
</dbReference>
<keyword evidence="6 11" id="KW-0378">Hydrolase</keyword>
<dbReference type="InterPro" id="IPR041489">
    <property type="entry name" value="PDZ_6"/>
</dbReference>
<keyword evidence="7 11" id="KW-0862">Zinc</keyword>
<dbReference type="PROSITE" id="PS50106">
    <property type="entry name" value="PDZ"/>
    <property type="match status" value="1"/>
</dbReference>
<feature type="transmembrane region" description="Helical" evidence="11">
    <location>
        <begin position="261"/>
        <end position="279"/>
    </location>
</feature>
<dbReference type="PANTHER" id="PTHR42837:SF2">
    <property type="entry name" value="MEMBRANE METALLOPROTEASE ARASP2, CHLOROPLASTIC-RELATED"/>
    <property type="match status" value="1"/>
</dbReference>
<evidence type="ECO:0000256" key="2">
    <source>
        <dbReference type="ARBA" id="ARBA00004141"/>
    </source>
</evidence>
<dbReference type="EMBL" id="CP046522">
    <property type="protein sequence ID" value="QGU95214.1"/>
    <property type="molecule type" value="Genomic_DNA"/>
</dbReference>
<evidence type="ECO:0000256" key="9">
    <source>
        <dbReference type="ARBA" id="ARBA00023049"/>
    </source>
</evidence>